<dbReference type="InterPro" id="IPR000524">
    <property type="entry name" value="Tscrpt_reg_HTH_GntR"/>
</dbReference>
<dbReference type="RefSeq" id="WP_075127264.1">
    <property type="nucleotide sequence ID" value="NZ_MSIE01000037.1"/>
</dbReference>
<dbReference type="InterPro" id="IPR015424">
    <property type="entry name" value="PyrdxlP-dep_Trfase"/>
</dbReference>
<dbReference type="Proteomes" id="UP000185596">
    <property type="component" value="Unassembled WGS sequence"/>
</dbReference>
<sequence length="486" mass="51505">MNPEIPPSGRVTARRLAEHLGLWRRGGSRHGAADLAAGIRMLVLDGRLPPGTGLPPERELAEALGVSRTLVASAWERLRTSGLVVSRRGAGSWTAVPRGRSSGGLADEPADAHQLIDLARAVPEAIPGVAAAAEAALPRFTAELGGHGLYEQGLPELRARIAQRFTERGLPTEPDEILVTNGAHHGLAMALRVLVGPGDRVLLEQPTYPNAIEAVRAAHALPVPVAMTEDGWDLDGLEATLRQAAPRLAYLVVDFQNPTGHQLDEAGRARLGTALRRARTPVVIDETHVDLDLRDSPASPPPFAAFAGDLVLATGSAAKSHWGGLRIGWIRASRELVNRLLVARRGLDLGSPVFEQLVLAELLAAPPAALVERRARLAAQRDALADALARECPDWSFHLPDGGLSLWCRLPAPVSTRVAAVAQNFGVRVAPGSFFAVHGGLEHWLRLPFTRPSDVLAEAVRRLASAAASVAECGAPMADNGPVPVT</sequence>
<keyword evidence="5" id="KW-0804">Transcription</keyword>
<gene>
    <name evidence="7" type="ORF">BU204_20185</name>
</gene>
<dbReference type="CDD" id="cd07377">
    <property type="entry name" value="WHTH_GntR"/>
    <property type="match status" value="1"/>
</dbReference>
<evidence type="ECO:0000256" key="4">
    <source>
        <dbReference type="ARBA" id="ARBA00023125"/>
    </source>
</evidence>
<dbReference type="Pfam" id="PF00155">
    <property type="entry name" value="Aminotran_1_2"/>
    <property type="match status" value="1"/>
</dbReference>
<evidence type="ECO:0000313" key="8">
    <source>
        <dbReference type="Proteomes" id="UP000185596"/>
    </source>
</evidence>
<keyword evidence="2" id="KW-0663">Pyridoxal phosphate</keyword>
<accession>A0A1Q8CMZ9</accession>
<keyword evidence="8" id="KW-1185">Reference proteome</keyword>
<keyword evidence="3" id="KW-0805">Transcription regulation</keyword>
<dbReference type="GO" id="GO:0003700">
    <property type="term" value="F:DNA-binding transcription factor activity"/>
    <property type="evidence" value="ECO:0007669"/>
    <property type="project" value="InterPro"/>
</dbReference>
<dbReference type="STRING" id="1912961.BU204_20185"/>
<dbReference type="InterPro" id="IPR051446">
    <property type="entry name" value="HTH_trans_reg/aminotransferase"/>
</dbReference>
<organism evidence="7 8">
    <name type="scientific">Actinophytocola xanthii</name>
    <dbReference type="NCBI Taxonomy" id="1912961"/>
    <lineage>
        <taxon>Bacteria</taxon>
        <taxon>Bacillati</taxon>
        <taxon>Actinomycetota</taxon>
        <taxon>Actinomycetes</taxon>
        <taxon>Pseudonocardiales</taxon>
        <taxon>Pseudonocardiaceae</taxon>
    </lineage>
</organism>
<dbReference type="EMBL" id="MSIE01000037">
    <property type="protein sequence ID" value="OLF15731.1"/>
    <property type="molecule type" value="Genomic_DNA"/>
</dbReference>
<dbReference type="PRINTS" id="PR00035">
    <property type="entry name" value="HTHGNTR"/>
</dbReference>
<dbReference type="PROSITE" id="PS50949">
    <property type="entry name" value="HTH_GNTR"/>
    <property type="match status" value="1"/>
</dbReference>
<dbReference type="SUPFAM" id="SSF53383">
    <property type="entry name" value="PLP-dependent transferases"/>
    <property type="match status" value="1"/>
</dbReference>
<dbReference type="InterPro" id="IPR036388">
    <property type="entry name" value="WH-like_DNA-bd_sf"/>
</dbReference>
<dbReference type="OrthoDB" id="199743at2"/>
<dbReference type="Pfam" id="PF00392">
    <property type="entry name" value="GntR"/>
    <property type="match status" value="1"/>
</dbReference>
<name>A0A1Q8CMZ9_9PSEU</name>
<evidence type="ECO:0000256" key="2">
    <source>
        <dbReference type="ARBA" id="ARBA00022898"/>
    </source>
</evidence>
<evidence type="ECO:0000256" key="3">
    <source>
        <dbReference type="ARBA" id="ARBA00023015"/>
    </source>
</evidence>
<dbReference type="CDD" id="cd00609">
    <property type="entry name" value="AAT_like"/>
    <property type="match status" value="1"/>
</dbReference>
<dbReference type="GO" id="GO:0003677">
    <property type="term" value="F:DNA binding"/>
    <property type="evidence" value="ECO:0007669"/>
    <property type="project" value="UniProtKB-KW"/>
</dbReference>
<proteinExistence type="inferred from homology"/>
<evidence type="ECO:0000256" key="5">
    <source>
        <dbReference type="ARBA" id="ARBA00023163"/>
    </source>
</evidence>
<evidence type="ECO:0000259" key="6">
    <source>
        <dbReference type="PROSITE" id="PS50949"/>
    </source>
</evidence>
<evidence type="ECO:0000313" key="7">
    <source>
        <dbReference type="EMBL" id="OLF15731.1"/>
    </source>
</evidence>
<dbReference type="InterPro" id="IPR015421">
    <property type="entry name" value="PyrdxlP-dep_Trfase_major"/>
</dbReference>
<dbReference type="AlphaFoldDB" id="A0A1Q8CMZ9"/>
<dbReference type="InterPro" id="IPR004839">
    <property type="entry name" value="Aminotransferase_I/II_large"/>
</dbReference>
<dbReference type="PANTHER" id="PTHR46577">
    <property type="entry name" value="HTH-TYPE TRANSCRIPTIONAL REGULATORY PROTEIN GABR"/>
    <property type="match status" value="1"/>
</dbReference>
<feature type="domain" description="HTH gntR-type" evidence="6">
    <location>
        <begin position="29"/>
        <end position="97"/>
    </location>
</feature>
<reference evidence="7 8" key="1">
    <citation type="submission" date="2016-12" db="EMBL/GenBank/DDBJ databases">
        <title>The draft genome sequence of Actinophytocola sp. 11-183.</title>
        <authorList>
            <person name="Wang W."/>
            <person name="Yuan L."/>
        </authorList>
    </citation>
    <scope>NUCLEOTIDE SEQUENCE [LARGE SCALE GENOMIC DNA]</scope>
    <source>
        <strain evidence="7 8">11-183</strain>
    </source>
</reference>
<dbReference type="InterPro" id="IPR036390">
    <property type="entry name" value="WH_DNA-bd_sf"/>
</dbReference>
<keyword evidence="4" id="KW-0238">DNA-binding</keyword>
<dbReference type="SUPFAM" id="SSF46785">
    <property type="entry name" value="Winged helix' DNA-binding domain"/>
    <property type="match status" value="1"/>
</dbReference>
<dbReference type="GO" id="GO:0030170">
    <property type="term" value="F:pyridoxal phosphate binding"/>
    <property type="evidence" value="ECO:0007669"/>
    <property type="project" value="InterPro"/>
</dbReference>
<dbReference type="Gene3D" id="1.10.10.10">
    <property type="entry name" value="Winged helix-like DNA-binding domain superfamily/Winged helix DNA-binding domain"/>
    <property type="match status" value="1"/>
</dbReference>
<dbReference type="PANTHER" id="PTHR46577:SF1">
    <property type="entry name" value="HTH-TYPE TRANSCRIPTIONAL REGULATORY PROTEIN GABR"/>
    <property type="match status" value="1"/>
</dbReference>
<dbReference type="SMART" id="SM00345">
    <property type="entry name" value="HTH_GNTR"/>
    <property type="match status" value="1"/>
</dbReference>
<protein>
    <submittedName>
        <fullName evidence="7">GntR family transcriptional regulator</fullName>
    </submittedName>
</protein>
<comment type="caution">
    <text evidence="7">The sequence shown here is derived from an EMBL/GenBank/DDBJ whole genome shotgun (WGS) entry which is preliminary data.</text>
</comment>
<dbReference type="Gene3D" id="3.40.640.10">
    <property type="entry name" value="Type I PLP-dependent aspartate aminotransferase-like (Major domain)"/>
    <property type="match status" value="1"/>
</dbReference>
<comment type="similarity">
    <text evidence="1">In the C-terminal section; belongs to the class-I pyridoxal-phosphate-dependent aminotransferase family.</text>
</comment>
<evidence type="ECO:0000256" key="1">
    <source>
        <dbReference type="ARBA" id="ARBA00005384"/>
    </source>
</evidence>